<comment type="caution">
    <text evidence="2">The sequence shown here is derived from an EMBL/GenBank/DDBJ whole genome shotgun (WGS) entry which is preliminary data.</text>
</comment>
<name>A0A953L8W8_9BACT</name>
<evidence type="ECO:0000313" key="3">
    <source>
        <dbReference type="Proteomes" id="UP000753961"/>
    </source>
</evidence>
<feature type="chain" id="PRO_5037376567" evidence="1">
    <location>
        <begin position="23"/>
        <end position="826"/>
    </location>
</feature>
<feature type="signal peptide" evidence="1">
    <location>
        <begin position="1"/>
        <end position="22"/>
    </location>
</feature>
<dbReference type="Proteomes" id="UP000753961">
    <property type="component" value="Unassembled WGS sequence"/>
</dbReference>
<reference evidence="2" key="1">
    <citation type="submission" date="2021-06" db="EMBL/GenBank/DDBJ databases">
        <title>44 bacteria genomes isolated from Dapeng, Shenzhen.</title>
        <authorList>
            <person name="Zheng W."/>
            <person name="Yu S."/>
            <person name="Huang Y."/>
        </authorList>
    </citation>
    <scope>NUCLEOTIDE SEQUENCE</scope>
    <source>
        <strain evidence="2">DP5N28-2</strain>
    </source>
</reference>
<dbReference type="AlphaFoldDB" id="A0A953L8W8"/>
<dbReference type="EMBL" id="JAHVHU010000007">
    <property type="protein sequence ID" value="MBY5958185.1"/>
    <property type="molecule type" value="Genomic_DNA"/>
</dbReference>
<dbReference type="Pfam" id="PF13585">
    <property type="entry name" value="CHU_C"/>
    <property type="match status" value="1"/>
</dbReference>
<keyword evidence="1" id="KW-0732">Signal</keyword>
<proteinExistence type="predicted"/>
<dbReference type="RefSeq" id="WP_222579716.1">
    <property type="nucleotide sequence ID" value="NZ_JAHVHU010000007.1"/>
</dbReference>
<organism evidence="2 3">
    <name type="scientific">Membranihabitans marinus</name>
    <dbReference type="NCBI Taxonomy" id="1227546"/>
    <lineage>
        <taxon>Bacteria</taxon>
        <taxon>Pseudomonadati</taxon>
        <taxon>Bacteroidota</taxon>
        <taxon>Saprospiria</taxon>
        <taxon>Saprospirales</taxon>
        <taxon>Saprospiraceae</taxon>
        <taxon>Membranihabitans</taxon>
    </lineage>
</organism>
<accession>A0A953L8W8</accession>
<sequence>MKFGLVIPFWLMAFSLFSQKCASVDIDPIEYFEVTAQGDRQIQSYLVPCSKSGDLKFKLPSKALVGYVDPEPSTPPGILLVVMKRDPGKSVLTIDEFNDAVYKDINGLPLYFSDPSKLIDISTLTNLDNVSGAFFLMPVMVSNTNGTDPDTWMEEDCVKLFRHSAIHMVYSPEQHELVHFDEISFTNWPVDTSITDFFDFSFTDQETGEEISFVMTDNRSFRLQFPKSKGVFNFEITWKNYDCSTLEIGKNWAFPAVELIADTVTGYRNSSLGVPVRVRNFESVSGLSAVLSWHTDSLAYSGISHVHPALEPYLEFASVDHGGNMEGVKIRFPSGLDTLTLTDSSVLFEWCGKPLTDEGTTIPLRFRDQDDPASSFYIHGLEADFLLGDGSIEVLKDRELIYDLNQLCNTMDGTHRIKLDVISEPAYPYTYSFHSVEVPDSMVVSTPFVIPDVPPGHYEFTIRDSFGFEITEDFIVLEQVPPNFEVNIDASRVIQPTCIDPMGGQLAVAVAPSNQNYQYELLHGSASFIDDIVSGLEPGKYTIRAKDEEGCVDTVSYTLTNPEEIYVTWDAASMVLCPGDDEVHFEVQDLNDPPDPSLQYQIEGGPVLNVGSVASFTDPGTYQVQLWNEDECTLDTSVTVYAGPEKLTVWDTAAIRINIHDTLNYAVAEPTGLTDISWQYSSVEISDQVDMEYVPQESGELLFSAEVYDRCMYTDTLLVEVFIPDYSKTDYQFPNVFTPNGDGMNDYYSVAPMDNIKQILQLEIFDRYGNAIYKEDYSDASGSLQRGWNGYYGEQEAESGVYVVQVALELLNGQKKQVGFDVLLLR</sequence>
<dbReference type="NCBIfam" id="TIGR04131">
    <property type="entry name" value="Bac_Flav_CTERM"/>
    <property type="match status" value="1"/>
</dbReference>
<keyword evidence="3" id="KW-1185">Reference proteome</keyword>
<evidence type="ECO:0000256" key="1">
    <source>
        <dbReference type="SAM" id="SignalP"/>
    </source>
</evidence>
<protein>
    <submittedName>
        <fullName evidence="2">Gliding motility-associated C-terminal domain-containing protein</fullName>
    </submittedName>
</protein>
<gene>
    <name evidence="2" type="ORF">KUV50_08595</name>
</gene>
<dbReference type="InterPro" id="IPR026341">
    <property type="entry name" value="T9SS_type_B"/>
</dbReference>
<evidence type="ECO:0000313" key="2">
    <source>
        <dbReference type="EMBL" id="MBY5958185.1"/>
    </source>
</evidence>